<gene>
    <name evidence="2" type="ORF">ABID43_001229</name>
</gene>
<dbReference type="Proteomes" id="UP001549145">
    <property type="component" value="Unassembled WGS sequence"/>
</dbReference>
<sequence>MPSQPTTKPPATVRLAGLTRFPVEADASRRDAERVVNENLRAAERFALTGGPVSPDAAIAAIEAGLAMVAQPVQQQQAKARETTAEWAARMKAKHPTPAPRPVLEDSPAMKAALAVAADAGRRYAEAQNAVRAELDIAAAPARAGRYGKAA</sequence>
<evidence type="ECO:0000313" key="3">
    <source>
        <dbReference type="Proteomes" id="UP001549145"/>
    </source>
</evidence>
<organism evidence="2 3">
    <name type="scientific">Methylobacterium goesingense</name>
    <dbReference type="NCBI Taxonomy" id="243690"/>
    <lineage>
        <taxon>Bacteria</taxon>
        <taxon>Pseudomonadati</taxon>
        <taxon>Pseudomonadota</taxon>
        <taxon>Alphaproteobacteria</taxon>
        <taxon>Hyphomicrobiales</taxon>
        <taxon>Methylobacteriaceae</taxon>
        <taxon>Methylobacterium</taxon>
    </lineage>
</organism>
<accession>A0ABV2L1I1</accession>
<protein>
    <submittedName>
        <fullName evidence="2">Uncharacterized protein</fullName>
    </submittedName>
</protein>
<proteinExistence type="predicted"/>
<evidence type="ECO:0000256" key="1">
    <source>
        <dbReference type="SAM" id="MobiDB-lite"/>
    </source>
</evidence>
<dbReference type="EMBL" id="JBEPMM010000002">
    <property type="protein sequence ID" value="MET3691704.1"/>
    <property type="molecule type" value="Genomic_DNA"/>
</dbReference>
<keyword evidence="3" id="KW-1185">Reference proteome</keyword>
<reference evidence="2 3" key="1">
    <citation type="submission" date="2024-06" db="EMBL/GenBank/DDBJ databases">
        <title>Genomic Encyclopedia of Type Strains, Phase IV (KMG-IV): sequencing the most valuable type-strain genomes for metagenomic binning, comparative biology and taxonomic classification.</title>
        <authorList>
            <person name="Goeker M."/>
        </authorList>
    </citation>
    <scope>NUCLEOTIDE SEQUENCE [LARGE SCALE GENOMIC DNA]</scope>
    <source>
        <strain evidence="2 3">DSM 21331</strain>
    </source>
</reference>
<comment type="caution">
    <text evidence="2">The sequence shown here is derived from an EMBL/GenBank/DDBJ whole genome shotgun (WGS) entry which is preliminary data.</text>
</comment>
<evidence type="ECO:0000313" key="2">
    <source>
        <dbReference type="EMBL" id="MET3691704.1"/>
    </source>
</evidence>
<name>A0ABV2L1I1_9HYPH</name>
<feature type="region of interest" description="Disordered" evidence="1">
    <location>
        <begin position="87"/>
        <end position="106"/>
    </location>
</feature>
<dbReference type="RefSeq" id="WP_238276898.1">
    <property type="nucleotide sequence ID" value="NZ_BPQL01000019.1"/>
</dbReference>